<accession>A0A511MYN2</accession>
<dbReference type="SMART" id="SM00448">
    <property type="entry name" value="REC"/>
    <property type="match status" value="1"/>
</dbReference>
<protein>
    <submittedName>
        <fullName evidence="10">DNA-binding response regulator</fullName>
    </submittedName>
</protein>
<feature type="modified residue" description="4-aspartylphosphate" evidence="6">
    <location>
        <position position="52"/>
    </location>
</feature>
<dbReference type="GO" id="GO:0000976">
    <property type="term" value="F:transcription cis-regulatory region binding"/>
    <property type="evidence" value="ECO:0007669"/>
    <property type="project" value="TreeGrafter"/>
</dbReference>
<dbReference type="Pfam" id="PF00486">
    <property type="entry name" value="Trans_reg_C"/>
    <property type="match status" value="1"/>
</dbReference>
<dbReference type="Proteomes" id="UP000321306">
    <property type="component" value="Unassembled WGS sequence"/>
</dbReference>
<name>A0A511MYN2_DEIC1</name>
<keyword evidence="1 6" id="KW-0597">Phosphoprotein</keyword>
<evidence type="ECO:0000256" key="7">
    <source>
        <dbReference type="PROSITE-ProRule" id="PRU01091"/>
    </source>
</evidence>
<evidence type="ECO:0000259" key="9">
    <source>
        <dbReference type="PROSITE" id="PS51755"/>
    </source>
</evidence>
<sequence length="227" mass="25838">MHSILIVEDENDLAEVLVRYLQMEGHHTERAKDGEEGLSLWRAAQPDLVILDIMLPRLNGLEVLRTIRQSRKRTAVIMLTARAEEIDHVLGLELGADDYVVKPFRPRELMARIKAVLRRTRQQEDHDDRPIRVGALELDVSRFTAKMAGKKLEVTPAEFRLLLTLARSPGRVFSRQELIAEALPESDAMDRVVDAHMMHLRQKMVRLDPTPLLVTVRGAGYKLGEEG</sequence>
<dbReference type="CDD" id="cd00383">
    <property type="entry name" value="trans_reg_C"/>
    <property type="match status" value="1"/>
</dbReference>
<dbReference type="InterPro" id="IPR036388">
    <property type="entry name" value="WH-like_DNA-bd_sf"/>
</dbReference>
<keyword evidence="11" id="KW-1185">Reference proteome</keyword>
<dbReference type="Gene3D" id="3.40.50.2300">
    <property type="match status" value="1"/>
</dbReference>
<dbReference type="PANTHER" id="PTHR48111:SF59">
    <property type="entry name" value="TRANSCRIPTIONAL REGULATORY PROTEIN BAER"/>
    <property type="match status" value="1"/>
</dbReference>
<dbReference type="EMBL" id="BJXB01000004">
    <property type="protein sequence ID" value="GEM45679.1"/>
    <property type="molecule type" value="Genomic_DNA"/>
</dbReference>
<dbReference type="FunFam" id="3.40.50.2300:FF:000001">
    <property type="entry name" value="DNA-binding response regulator PhoB"/>
    <property type="match status" value="1"/>
</dbReference>
<evidence type="ECO:0000313" key="11">
    <source>
        <dbReference type="Proteomes" id="UP000321306"/>
    </source>
</evidence>
<keyword evidence="4 7" id="KW-0238">DNA-binding</keyword>
<feature type="domain" description="OmpR/PhoB-type" evidence="9">
    <location>
        <begin position="128"/>
        <end position="225"/>
    </location>
</feature>
<dbReference type="PROSITE" id="PS50110">
    <property type="entry name" value="RESPONSE_REGULATORY"/>
    <property type="match status" value="1"/>
</dbReference>
<feature type="domain" description="Response regulatory" evidence="8">
    <location>
        <begin position="3"/>
        <end position="117"/>
    </location>
</feature>
<dbReference type="GO" id="GO:0006355">
    <property type="term" value="P:regulation of DNA-templated transcription"/>
    <property type="evidence" value="ECO:0007669"/>
    <property type="project" value="InterPro"/>
</dbReference>
<dbReference type="AlphaFoldDB" id="A0A511MYN2"/>
<dbReference type="OrthoDB" id="9790442at2"/>
<dbReference type="InterPro" id="IPR011006">
    <property type="entry name" value="CheY-like_superfamily"/>
</dbReference>
<dbReference type="Pfam" id="PF00072">
    <property type="entry name" value="Response_reg"/>
    <property type="match status" value="1"/>
</dbReference>
<dbReference type="SMART" id="SM00862">
    <property type="entry name" value="Trans_reg_C"/>
    <property type="match status" value="1"/>
</dbReference>
<comment type="caution">
    <text evidence="10">The sequence shown here is derived from an EMBL/GenBank/DDBJ whole genome shotgun (WGS) entry which is preliminary data.</text>
</comment>
<dbReference type="Gene3D" id="6.10.250.690">
    <property type="match status" value="1"/>
</dbReference>
<evidence type="ECO:0000313" key="10">
    <source>
        <dbReference type="EMBL" id="GEM45679.1"/>
    </source>
</evidence>
<evidence type="ECO:0000259" key="8">
    <source>
        <dbReference type="PROSITE" id="PS50110"/>
    </source>
</evidence>
<dbReference type="GO" id="GO:0032993">
    <property type="term" value="C:protein-DNA complex"/>
    <property type="evidence" value="ECO:0007669"/>
    <property type="project" value="TreeGrafter"/>
</dbReference>
<feature type="DNA-binding region" description="OmpR/PhoB-type" evidence="7">
    <location>
        <begin position="128"/>
        <end position="225"/>
    </location>
</feature>
<dbReference type="PANTHER" id="PTHR48111">
    <property type="entry name" value="REGULATOR OF RPOS"/>
    <property type="match status" value="1"/>
</dbReference>
<gene>
    <name evidence="10" type="ORF">DC3_13140</name>
</gene>
<evidence type="ECO:0000256" key="2">
    <source>
        <dbReference type="ARBA" id="ARBA00023012"/>
    </source>
</evidence>
<dbReference type="Gene3D" id="1.10.10.10">
    <property type="entry name" value="Winged helix-like DNA-binding domain superfamily/Winged helix DNA-binding domain"/>
    <property type="match status" value="1"/>
</dbReference>
<proteinExistence type="predicted"/>
<evidence type="ECO:0000256" key="1">
    <source>
        <dbReference type="ARBA" id="ARBA00022553"/>
    </source>
</evidence>
<evidence type="ECO:0000256" key="4">
    <source>
        <dbReference type="ARBA" id="ARBA00023125"/>
    </source>
</evidence>
<dbReference type="GO" id="GO:0005829">
    <property type="term" value="C:cytosol"/>
    <property type="evidence" value="ECO:0007669"/>
    <property type="project" value="TreeGrafter"/>
</dbReference>
<keyword evidence="5" id="KW-0804">Transcription</keyword>
<keyword evidence="3" id="KW-0805">Transcription regulation</keyword>
<dbReference type="SUPFAM" id="SSF52172">
    <property type="entry name" value="CheY-like"/>
    <property type="match status" value="1"/>
</dbReference>
<reference evidence="10 11" key="1">
    <citation type="submission" date="2019-07" db="EMBL/GenBank/DDBJ databases">
        <title>Whole genome shotgun sequence of Deinococcus cellulosilyticus NBRC 106333.</title>
        <authorList>
            <person name="Hosoyama A."/>
            <person name="Uohara A."/>
            <person name="Ohji S."/>
            <person name="Ichikawa N."/>
        </authorList>
    </citation>
    <scope>NUCLEOTIDE SEQUENCE [LARGE SCALE GENOMIC DNA]</scope>
    <source>
        <strain evidence="10 11">NBRC 106333</strain>
    </source>
</reference>
<dbReference type="InterPro" id="IPR016032">
    <property type="entry name" value="Sig_transdc_resp-reg_C-effctor"/>
</dbReference>
<dbReference type="GO" id="GO:0000156">
    <property type="term" value="F:phosphorelay response regulator activity"/>
    <property type="evidence" value="ECO:0007669"/>
    <property type="project" value="TreeGrafter"/>
</dbReference>
<keyword evidence="2" id="KW-0902">Two-component regulatory system</keyword>
<dbReference type="SUPFAM" id="SSF46894">
    <property type="entry name" value="C-terminal effector domain of the bipartite response regulators"/>
    <property type="match status" value="1"/>
</dbReference>
<evidence type="ECO:0000256" key="3">
    <source>
        <dbReference type="ARBA" id="ARBA00023015"/>
    </source>
</evidence>
<dbReference type="InterPro" id="IPR001867">
    <property type="entry name" value="OmpR/PhoB-type_DNA-bd"/>
</dbReference>
<dbReference type="InterPro" id="IPR039420">
    <property type="entry name" value="WalR-like"/>
</dbReference>
<organism evidence="10 11">
    <name type="scientific">Deinococcus cellulosilyticus (strain DSM 18568 / NBRC 106333 / KACC 11606 / 5516J-15)</name>
    <dbReference type="NCBI Taxonomy" id="1223518"/>
    <lineage>
        <taxon>Bacteria</taxon>
        <taxon>Thermotogati</taxon>
        <taxon>Deinococcota</taxon>
        <taxon>Deinococci</taxon>
        <taxon>Deinococcales</taxon>
        <taxon>Deinococcaceae</taxon>
        <taxon>Deinococcus</taxon>
    </lineage>
</organism>
<dbReference type="InterPro" id="IPR001789">
    <property type="entry name" value="Sig_transdc_resp-reg_receiver"/>
</dbReference>
<evidence type="ECO:0000256" key="5">
    <source>
        <dbReference type="ARBA" id="ARBA00023163"/>
    </source>
</evidence>
<dbReference type="RefSeq" id="WP_146883183.1">
    <property type="nucleotide sequence ID" value="NZ_BJXB01000004.1"/>
</dbReference>
<evidence type="ECO:0000256" key="6">
    <source>
        <dbReference type="PROSITE-ProRule" id="PRU00169"/>
    </source>
</evidence>
<dbReference type="PROSITE" id="PS51755">
    <property type="entry name" value="OMPR_PHOB"/>
    <property type="match status" value="1"/>
</dbReference>
<dbReference type="CDD" id="cd17574">
    <property type="entry name" value="REC_OmpR"/>
    <property type="match status" value="1"/>
</dbReference>